<gene>
    <name evidence="9" type="primary">URA3_2</name>
    <name evidence="9" type="ORF">LPJ53_001890</name>
</gene>
<keyword evidence="5 9" id="KW-0456">Lyase</keyword>
<evidence type="ECO:0000256" key="3">
    <source>
        <dbReference type="ARBA" id="ARBA00021923"/>
    </source>
</evidence>
<dbReference type="AlphaFoldDB" id="A0A9W7Y4E1"/>
<dbReference type="GO" id="GO:0004590">
    <property type="term" value="F:orotidine-5'-phosphate decarboxylase activity"/>
    <property type="evidence" value="ECO:0007669"/>
    <property type="project" value="InterPro"/>
</dbReference>
<dbReference type="OrthoDB" id="10263753at2759"/>
<evidence type="ECO:0000256" key="5">
    <source>
        <dbReference type="ARBA" id="ARBA00023239"/>
    </source>
</evidence>
<dbReference type="InterPro" id="IPR011060">
    <property type="entry name" value="RibuloseP-bd_barrel"/>
</dbReference>
<dbReference type="GO" id="GO:0006207">
    <property type="term" value="P:'de novo' pyrimidine nucleobase biosynthetic process"/>
    <property type="evidence" value="ECO:0007669"/>
    <property type="project" value="InterPro"/>
</dbReference>
<comment type="similarity">
    <text evidence="2">Belongs to the OMP decarboxylase family.</text>
</comment>
<keyword evidence="10" id="KW-1185">Reference proteome</keyword>
<evidence type="ECO:0000256" key="4">
    <source>
        <dbReference type="ARBA" id="ARBA00022975"/>
    </source>
</evidence>
<sequence length="94" mass="10544">MVSFSQQPYASRGEQHAHPVAKQLFATMERKQSNLSLAADVSTKSELLEIADKVGPYICVLKTHIDVISDFDQDLVVQLQALAAKHDFLIFEDR</sequence>
<feature type="non-terminal residue" evidence="9">
    <location>
        <position position="94"/>
    </location>
</feature>
<feature type="domain" description="Orotidine 5'-phosphate decarboxylase" evidence="8">
    <location>
        <begin position="33"/>
        <end position="94"/>
    </location>
</feature>
<dbReference type="InterPro" id="IPR013785">
    <property type="entry name" value="Aldolase_TIM"/>
</dbReference>
<comment type="caution">
    <text evidence="9">The sequence shown here is derived from an EMBL/GenBank/DDBJ whole genome shotgun (WGS) entry which is preliminary data.</text>
</comment>
<evidence type="ECO:0000313" key="10">
    <source>
        <dbReference type="Proteomes" id="UP001149813"/>
    </source>
</evidence>
<protein>
    <recommendedName>
        <fullName evidence="3">Orotidine 5'-phosphate decarboxylase</fullName>
    </recommendedName>
    <alternativeName>
        <fullName evidence="7">OMP decarboxylase</fullName>
    </alternativeName>
    <alternativeName>
        <fullName evidence="6">Uridine 5'-monophosphate synthase</fullName>
    </alternativeName>
</protein>
<reference evidence="9" key="1">
    <citation type="submission" date="2022-07" db="EMBL/GenBank/DDBJ databases">
        <title>Phylogenomic reconstructions and comparative analyses of Kickxellomycotina fungi.</title>
        <authorList>
            <person name="Reynolds N.K."/>
            <person name="Stajich J.E."/>
            <person name="Barry K."/>
            <person name="Grigoriev I.V."/>
            <person name="Crous P."/>
            <person name="Smith M.E."/>
        </authorList>
    </citation>
    <scope>NUCLEOTIDE SEQUENCE</scope>
    <source>
        <strain evidence="9">NBRC 32514</strain>
    </source>
</reference>
<evidence type="ECO:0000256" key="6">
    <source>
        <dbReference type="ARBA" id="ARBA00031744"/>
    </source>
</evidence>
<dbReference type="PANTHER" id="PTHR19278">
    <property type="entry name" value="OROTATE PHOSPHORIBOSYLTRANSFERASE"/>
    <property type="match status" value="1"/>
</dbReference>
<dbReference type="Pfam" id="PF00215">
    <property type="entry name" value="OMPdecase"/>
    <property type="match status" value="1"/>
</dbReference>
<comment type="pathway">
    <text evidence="1">Pyrimidine metabolism; UMP biosynthesis via de novo pathway.</text>
</comment>
<dbReference type="GO" id="GO:0004588">
    <property type="term" value="F:orotate phosphoribosyltransferase activity"/>
    <property type="evidence" value="ECO:0007669"/>
    <property type="project" value="TreeGrafter"/>
</dbReference>
<dbReference type="GO" id="GO:0006222">
    <property type="term" value="P:UMP biosynthetic process"/>
    <property type="evidence" value="ECO:0007669"/>
    <property type="project" value="TreeGrafter"/>
</dbReference>
<evidence type="ECO:0000256" key="7">
    <source>
        <dbReference type="ARBA" id="ARBA00033428"/>
    </source>
</evidence>
<evidence type="ECO:0000259" key="8">
    <source>
        <dbReference type="Pfam" id="PF00215"/>
    </source>
</evidence>
<dbReference type="EMBL" id="JANBOJ010000053">
    <property type="protein sequence ID" value="KAJ1723773.1"/>
    <property type="molecule type" value="Genomic_DNA"/>
</dbReference>
<evidence type="ECO:0000256" key="2">
    <source>
        <dbReference type="ARBA" id="ARBA00011018"/>
    </source>
</evidence>
<dbReference type="PANTHER" id="PTHR19278:SF9">
    <property type="entry name" value="URIDINE 5'-MONOPHOSPHATE SYNTHASE"/>
    <property type="match status" value="1"/>
</dbReference>
<evidence type="ECO:0000313" key="9">
    <source>
        <dbReference type="EMBL" id="KAJ1723773.1"/>
    </source>
</evidence>
<accession>A0A9W7Y4E1</accession>
<dbReference type="SUPFAM" id="SSF51366">
    <property type="entry name" value="Ribulose-phoshate binding barrel"/>
    <property type="match status" value="1"/>
</dbReference>
<evidence type="ECO:0000256" key="1">
    <source>
        <dbReference type="ARBA" id="ARBA00004725"/>
    </source>
</evidence>
<dbReference type="InterPro" id="IPR001754">
    <property type="entry name" value="OMPdeCOase_dom"/>
</dbReference>
<name>A0A9W7Y4E1_9FUNG</name>
<dbReference type="Proteomes" id="UP001149813">
    <property type="component" value="Unassembled WGS sequence"/>
</dbReference>
<keyword evidence="4" id="KW-0665">Pyrimidine biosynthesis</keyword>
<proteinExistence type="inferred from homology"/>
<dbReference type="Gene3D" id="3.20.20.70">
    <property type="entry name" value="Aldolase class I"/>
    <property type="match status" value="1"/>
</dbReference>
<organism evidence="9 10">
    <name type="scientific">Coemansia erecta</name>
    <dbReference type="NCBI Taxonomy" id="147472"/>
    <lineage>
        <taxon>Eukaryota</taxon>
        <taxon>Fungi</taxon>
        <taxon>Fungi incertae sedis</taxon>
        <taxon>Zoopagomycota</taxon>
        <taxon>Kickxellomycotina</taxon>
        <taxon>Kickxellomycetes</taxon>
        <taxon>Kickxellales</taxon>
        <taxon>Kickxellaceae</taxon>
        <taxon>Coemansia</taxon>
    </lineage>
</organism>